<evidence type="ECO:0000313" key="4">
    <source>
        <dbReference type="Proteomes" id="UP000199034"/>
    </source>
</evidence>
<feature type="compositionally biased region" description="Low complexity" evidence="1">
    <location>
        <begin position="1"/>
        <end position="17"/>
    </location>
</feature>
<keyword evidence="4" id="KW-1185">Reference proteome</keyword>
<dbReference type="EMBL" id="FMZM01000007">
    <property type="protein sequence ID" value="SDD27769.1"/>
    <property type="molecule type" value="Genomic_DNA"/>
</dbReference>
<accession>A0A1G6TFH4</accession>
<keyword evidence="2" id="KW-1133">Transmembrane helix</keyword>
<dbReference type="AlphaFoldDB" id="A0A1G6TFH4"/>
<keyword evidence="2" id="KW-0472">Membrane</keyword>
<evidence type="ECO:0000313" key="3">
    <source>
        <dbReference type="EMBL" id="SDD27769.1"/>
    </source>
</evidence>
<keyword evidence="2" id="KW-0812">Transmembrane</keyword>
<protein>
    <recommendedName>
        <fullName evidence="5">PknH-like extracellular domain-containing protein</fullName>
    </recommendedName>
</protein>
<name>A0A1G6TFH4_9ACTN</name>
<reference evidence="3 4" key="1">
    <citation type="submission" date="2016-10" db="EMBL/GenBank/DDBJ databases">
        <authorList>
            <person name="de Groot N.N."/>
        </authorList>
    </citation>
    <scope>NUCLEOTIDE SEQUENCE [LARGE SCALE GENOMIC DNA]</scope>
    <source>
        <strain evidence="3 4">CGMCC 4.6858</strain>
    </source>
</reference>
<feature type="transmembrane region" description="Helical" evidence="2">
    <location>
        <begin position="31"/>
        <end position="51"/>
    </location>
</feature>
<sequence length="226" mass="23346">MRGVSRGLRPPARRGLGNVSGVQNTPAAQRVVGLGLGAVVLGLLIVLAVALPKAQGDAGTTPAELPATLPGGWTATDELDVADLPAEAGIDEEAIQRQADLRDYAEEVYAGVYDDAPSFRSYTDKTLQKYALVTVFAGESHAFLPDAPPIDAEVAGAERSGTDLVREGDALCSASYQLVQAGQDAGEPTSVTCQLPTAGRTIQLEAQGVSVDDSFTLLDEIAAAIA</sequence>
<evidence type="ECO:0000256" key="2">
    <source>
        <dbReference type="SAM" id="Phobius"/>
    </source>
</evidence>
<organism evidence="3 4">
    <name type="scientific">Nocardioides lianchengensis</name>
    <dbReference type="NCBI Taxonomy" id="1045774"/>
    <lineage>
        <taxon>Bacteria</taxon>
        <taxon>Bacillati</taxon>
        <taxon>Actinomycetota</taxon>
        <taxon>Actinomycetes</taxon>
        <taxon>Propionibacteriales</taxon>
        <taxon>Nocardioidaceae</taxon>
        <taxon>Nocardioides</taxon>
    </lineage>
</organism>
<dbReference type="Proteomes" id="UP000199034">
    <property type="component" value="Unassembled WGS sequence"/>
</dbReference>
<evidence type="ECO:0008006" key="5">
    <source>
        <dbReference type="Google" id="ProtNLM"/>
    </source>
</evidence>
<gene>
    <name evidence="3" type="ORF">SAMN05421872_10761</name>
</gene>
<feature type="region of interest" description="Disordered" evidence="1">
    <location>
        <begin position="1"/>
        <end position="21"/>
    </location>
</feature>
<evidence type="ECO:0000256" key="1">
    <source>
        <dbReference type="SAM" id="MobiDB-lite"/>
    </source>
</evidence>
<proteinExistence type="predicted"/>